<dbReference type="STRING" id="1071400.LBUCD034_0920"/>
<dbReference type="RefSeq" id="WP_014939749.1">
    <property type="nucleotide sequence ID" value="NC_018610.1"/>
</dbReference>
<evidence type="ECO:0000313" key="2">
    <source>
        <dbReference type="Proteomes" id="UP000007332"/>
    </source>
</evidence>
<dbReference type="PATRIC" id="fig|1071400.3.peg.875"/>
<organism evidence="1 2">
    <name type="scientific">Lentilactobacillus buchneri subsp. silagei CD034</name>
    <dbReference type="NCBI Taxonomy" id="1071400"/>
    <lineage>
        <taxon>Bacteria</taxon>
        <taxon>Bacillati</taxon>
        <taxon>Bacillota</taxon>
        <taxon>Bacilli</taxon>
        <taxon>Lactobacillales</taxon>
        <taxon>Lactobacillaceae</taxon>
        <taxon>Lentilactobacillus</taxon>
        <taxon>Lentilactobacillus buchneri subsp. silagei</taxon>
    </lineage>
</organism>
<dbReference type="AlphaFoldDB" id="J9W090"/>
<keyword evidence="2" id="KW-1185">Reference proteome</keyword>
<evidence type="ECO:0000313" key="1">
    <source>
        <dbReference type="EMBL" id="AFR99967.1"/>
    </source>
</evidence>
<dbReference type="eggNOG" id="ENOG5030AEH">
    <property type="taxonomic scope" value="Bacteria"/>
</dbReference>
<proteinExistence type="predicted"/>
<dbReference type="OrthoDB" id="2299938at2"/>
<dbReference type="KEGG" id="lbn:LBUCD034_0920"/>
<reference evidence="1 2" key="1">
    <citation type="journal article" date="2012" name="J. Biotechnol.">
        <title>Insights into the completely annotated genome of Lactobacillus buchneri CD034, a strain isolated from stable grass silage.</title>
        <authorList>
            <person name="Heinl S."/>
            <person name="Wibberg D."/>
            <person name="Eikmeyer F."/>
            <person name="Szczepanowski R."/>
            <person name="Blom J."/>
            <person name="Linke B."/>
            <person name="Goesmann A."/>
            <person name="Grabherr R."/>
            <person name="Schwab H."/>
            <person name="Puhler A."/>
            <person name="Schluter A."/>
        </authorList>
    </citation>
    <scope>NUCLEOTIDE SEQUENCE [LARGE SCALE GENOMIC DNA]</scope>
    <source>
        <strain evidence="1 2">CD034</strain>
    </source>
</reference>
<dbReference type="HOGENOM" id="CLU_2287944_0_0_9"/>
<dbReference type="Proteomes" id="UP000007332">
    <property type="component" value="Chromosome"/>
</dbReference>
<dbReference type="EMBL" id="CP003043">
    <property type="protein sequence ID" value="AFR99967.1"/>
    <property type="molecule type" value="Genomic_DNA"/>
</dbReference>
<gene>
    <name evidence="1" type="ORF">LBUCD034_0920</name>
</gene>
<name>J9W090_LENBU</name>
<sequence length="106" mass="12760">MSEPVDSIIVKYQAPDGYKLVHDTDYQDFLTWKNRISIEEWTLKEFSWNVWHQRGVTRAKNFLYSHRNDLDIANGGFIDYEHTHNGWRIPSEQIQNYISKIRAREM</sequence>
<accession>J9W090</accession>
<protein>
    <submittedName>
        <fullName evidence="1">Prophage Lp2 protein 12</fullName>
    </submittedName>
</protein>